<protein>
    <submittedName>
        <fullName evidence="4">Alpha-ketoglutarate-dependent dioxygenase AlkB-like</fullName>
    </submittedName>
</protein>
<evidence type="ECO:0000313" key="4">
    <source>
        <dbReference type="EMBL" id="KAK6945600.1"/>
    </source>
</evidence>
<dbReference type="AlphaFoldDB" id="A0AAN8ZUD6"/>
<evidence type="ECO:0000259" key="3">
    <source>
        <dbReference type="PROSITE" id="PS51471"/>
    </source>
</evidence>
<dbReference type="Pfam" id="PF13532">
    <property type="entry name" value="2OG-FeII_Oxy_2"/>
    <property type="match status" value="1"/>
</dbReference>
<gene>
    <name evidence="4" type="ORF">RJ641_013144</name>
</gene>
<proteinExistence type="inferred from homology"/>
<feature type="compositionally biased region" description="Polar residues" evidence="2">
    <location>
        <begin position="294"/>
        <end position="310"/>
    </location>
</feature>
<comment type="similarity">
    <text evidence="1">Belongs to the alkB family.</text>
</comment>
<organism evidence="4 5">
    <name type="scientific">Dillenia turbinata</name>
    <dbReference type="NCBI Taxonomy" id="194707"/>
    <lineage>
        <taxon>Eukaryota</taxon>
        <taxon>Viridiplantae</taxon>
        <taxon>Streptophyta</taxon>
        <taxon>Embryophyta</taxon>
        <taxon>Tracheophyta</taxon>
        <taxon>Spermatophyta</taxon>
        <taxon>Magnoliopsida</taxon>
        <taxon>eudicotyledons</taxon>
        <taxon>Gunneridae</taxon>
        <taxon>Pentapetalae</taxon>
        <taxon>Dilleniales</taxon>
        <taxon>Dilleniaceae</taxon>
        <taxon>Dillenia</taxon>
    </lineage>
</organism>
<keyword evidence="5" id="KW-1185">Reference proteome</keyword>
<dbReference type="SUPFAM" id="SSF51197">
    <property type="entry name" value="Clavaminate synthase-like"/>
    <property type="match status" value="1"/>
</dbReference>
<evidence type="ECO:0000256" key="1">
    <source>
        <dbReference type="ARBA" id="ARBA00007879"/>
    </source>
</evidence>
<comment type="caution">
    <text evidence="4">The sequence shown here is derived from an EMBL/GenBank/DDBJ whole genome shotgun (WGS) entry which is preliminary data.</text>
</comment>
<dbReference type="InterPro" id="IPR027450">
    <property type="entry name" value="AlkB-like"/>
</dbReference>
<dbReference type="GO" id="GO:0006402">
    <property type="term" value="P:mRNA catabolic process"/>
    <property type="evidence" value="ECO:0007669"/>
    <property type="project" value="InterPro"/>
</dbReference>
<dbReference type="GO" id="GO:0051213">
    <property type="term" value="F:dioxygenase activity"/>
    <property type="evidence" value="ECO:0007669"/>
    <property type="project" value="UniProtKB-KW"/>
</dbReference>
<reference evidence="4 5" key="1">
    <citation type="submission" date="2023-12" db="EMBL/GenBank/DDBJ databases">
        <title>A high-quality genome assembly for Dillenia turbinata (Dilleniales).</title>
        <authorList>
            <person name="Chanderbali A."/>
        </authorList>
    </citation>
    <scope>NUCLEOTIDE SEQUENCE [LARGE SCALE GENOMIC DNA]</scope>
    <source>
        <strain evidence="4">LSX21</strain>
        <tissue evidence="4">Leaf</tissue>
    </source>
</reference>
<feature type="domain" description="Fe2OG dioxygenase" evidence="3">
    <location>
        <begin position="165"/>
        <end position="262"/>
    </location>
</feature>
<dbReference type="Proteomes" id="UP001370490">
    <property type="component" value="Unassembled WGS sequence"/>
</dbReference>
<keyword evidence="4" id="KW-0560">Oxidoreductase</keyword>
<sequence>MQKNHSSESMTSKQNSIYRCFSHLSMNSEPCGVSALVTNRLMPLQEEEIRILCIWKELTARRSMCFVGLNFILEFLMLRSRKKNCGRMGQKGQLRERMYLEPTKWMRGKGRVTIQFGCRYNHADDKKWNPPGIVRDEEVDPFPSLFKQMIKRLVRWWHVLPPTCNLDSCIVNIHDQGDCISPHIDHHDFLRPFCTVSFLTQCNILFGTSLKIVAPGEFSGPVCISLPVGSVLILNGNGADVAKHCVPGVPSKRISITFRKMDQTKVPHNFLPNPELVTVKPLQYSINTMKSTLAPQPSVPQPNHRNFSSTGNGKGNEINGNGNSALGAFFNEDDFPVLAASSSANRQKGRR</sequence>
<dbReference type="EMBL" id="JBAMMX010000002">
    <property type="protein sequence ID" value="KAK6945600.1"/>
    <property type="molecule type" value="Genomic_DNA"/>
</dbReference>
<evidence type="ECO:0000313" key="5">
    <source>
        <dbReference type="Proteomes" id="UP001370490"/>
    </source>
</evidence>
<feature type="region of interest" description="Disordered" evidence="2">
    <location>
        <begin position="294"/>
        <end position="325"/>
    </location>
</feature>
<dbReference type="InterPro" id="IPR005123">
    <property type="entry name" value="Oxoglu/Fe-dep_dioxygenase_dom"/>
</dbReference>
<dbReference type="GO" id="GO:0003729">
    <property type="term" value="F:mRNA binding"/>
    <property type="evidence" value="ECO:0007669"/>
    <property type="project" value="InterPro"/>
</dbReference>
<dbReference type="PANTHER" id="PTHR31447">
    <property type="entry name" value="HYDROXYPROLINE-RICH GLYCOPROTEIN FAMILY PROTEIN-RELATED"/>
    <property type="match status" value="1"/>
</dbReference>
<dbReference type="Gene3D" id="2.60.120.590">
    <property type="entry name" value="Alpha-ketoglutarate-dependent dioxygenase AlkB-like"/>
    <property type="match status" value="1"/>
</dbReference>
<name>A0AAN8ZUD6_9MAGN</name>
<keyword evidence="4" id="KW-0223">Dioxygenase</keyword>
<evidence type="ECO:0000256" key="2">
    <source>
        <dbReference type="SAM" id="MobiDB-lite"/>
    </source>
</evidence>
<dbReference type="InterPro" id="IPR044842">
    <property type="entry name" value="ALKBH9B/ALKBH10B-like"/>
</dbReference>
<accession>A0AAN8ZUD6</accession>
<dbReference type="InterPro" id="IPR037151">
    <property type="entry name" value="AlkB-like_sf"/>
</dbReference>
<dbReference type="GO" id="GO:0032451">
    <property type="term" value="F:demethylase activity"/>
    <property type="evidence" value="ECO:0007669"/>
    <property type="project" value="InterPro"/>
</dbReference>
<dbReference type="PANTHER" id="PTHR31447:SF1">
    <property type="entry name" value="OS06G0138200 PROTEIN"/>
    <property type="match status" value="1"/>
</dbReference>
<dbReference type="PROSITE" id="PS51471">
    <property type="entry name" value="FE2OG_OXY"/>
    <property type="match status" value="1"/>
</dbReference>